<organism evidence="2 3">
    <name type="scientific">Bacillus cytotoxicus</name>
    <dbReference type="NCBI Taxonomy" id="580165"/>
    <lineage>
        <taxon>Bacteria</taxon>
        <taxon>Bacillati</taxon>
        <taxon>Bacillota</taxon>
        <taxon>Bacilli</taxon>
        <taxon>Bacillales</taxon>
        <taxon>Bacillaceae</taxon>
        <taxon>Bacillus</taxon>
        <taxon>Bacillus cereus group</taxon>
    </lineage>
</organism>
<comment type="caution">
    <text evidence="2">The sequence shown here is derived from an EMBL/GenBank/DDBJ whole genome shotgun (WGS) entry which is preliminary data.</text>
</comment>
<name>A0AAX2CCW3_9BACI</name>
<sequence>MQKHKKIGCFAPLSIICEVPCPPAPPISNAEFLTNEFAGNFLITNDTFLPETNQFKQSDSTFELWKGDGLSSLSGSISVYNNRNSTNAITVQIVGETTNTLTALPGNTVSYTGSGLQSVSIIDIRNDPSVYIEGRYCCQITYCKFKNDCM</sequence>
<dbReference type="Proteomes" id="UP000242164">
    <property type="component" value="Unassembled WGS sequence"/>
</dbReference>
<evidence type="ECO:0000313" key="2">
    <source>
        <dbReference type="EMBL" id="SCL85427.1"/>
    </source>
</evidence>
<proteinExistence type="predicted"/>
<dbReference type="AlphaFoldDB" id="A0AAX2CCW3"/>
<dbReference type="Pfam" id="PF13157">
    <property type="entry name" value="Enas"/>
    <property type="match status" value="1"/>
</dbReference>
<dbReference type="InterPro" id="IPR025055">
    <property type="entry name" value="Ena_core"/>
</dbReference>
<dbReference type="RefSeq" id="WP_087097835.1">
    <property type="nucleotide sequence ID" value="NZ_CP066179.1"/>
</dbReference>
<accession>A0AAX2CCW3</accession>
<evidence type="ECO:0000259" key="1">
    <source>
        <dbReference type="Pfam" id="PF13157"/>
    </source>
</evidence>
<protein>
    <recommendedName>
        <fullName evidence="1">Endospore appendages core domain-containing protein</fullName>
    </recommendedName>
</protein>
<reference evidence="2 3" key="1">
    <citation type="submission" date="2016-08" db="EMBL/GenBank/DDBJ databases">
        <authorList>
            <person name="Loux V."/>
            <person name="Rue O."/>
        </authorList>
    </citation>
    <scope>NUCLEOTIDE SEQUENCE [LARGE SCALE GENOMIC DNA]</scope>
    <source>
        <strain evidence="2 3">AFSSA_08CEB44bac</strain>
    </source>
</reference>
<gene>
    <name evidence="2" type="ORF">BCB44BAC_00745</name>
</gene>
<feature type="domain" description="Endospore appendages core" evidence="1">
    <location>
        <begin position="54"/>
        <end position="143"/>
    </location>
</feature>
<evidence type="ECO:0000313" key="3">
    <source>
        <dbReference type="Proteomes" id="UP000242164"/>
    </source>
</evidence>
<dbReference type="EMBL" id="FMIK01000017">
    <property type="protein sequence ID" value="SCL85427.1"/>
    <property type="molecule type" value="Genomic_DNA"/>
</dbReference>